<name>H8FXZ4_MAGML</name>
<evidence type="ECO:0000256" key="4">
    <source>
        <dbReference type="PROSITE-ProRule" id="PRU01091"/>
    </source>
</evidence>
<dbReference type="SUPFAM" id="SSF75516">
    <property type="entry name" value="Pheromone-binding domain of LuxR-like quorum-sensing transcription factors"/>
    <property type="match status" value="1"/>
</dbReference>
<proteinExistence type="predicted"/>
<dbReference type="AlphaFoldDB" id="H8FXZ4"/>
<dbReference type="InterPro" id="IPR005143">
    <property type="entry name" value="TF_LuxR_autoind-bd_dom"/>
</dbReference>
<dbReference type="GO" id="GO:0000160">
    <property type="term" value="P:phosphorelay signal transduction system"/>
    <property type="evidence" value="ECO:0007669"/>
    <property type="project" value="InterPro"/>
</dbReference>
<dbReference type="Gene3D" id="3.30.450.80">
    <property type="entry name" value="Transcription factor LuxR-like, autoinducer-binding domain"/>
    <property type="match status" value="1"/>
</dbReference>
<gene>
    <name evidence="6" type="ORF">PHAMO_80023</name>
</gene>
<dbReference type="InterPro" id="IPR036693">
    <property type="entry name" value="TF_LuxR_autoind-bd_dom_sf"/>
</dbReference>
<feature type="DNA-binding region" description="OmpR/PhoB-type" evidence="4">
    <location>
        <begin position="12"/>
        <end position="112"/>
    </location>
</feature>
<keyword evidence="7" id="KW-1185">Reference proteome</keyword>
<keyword evidence="1" id="KW-0805">Transcription regulation</keyword>
<keyword evidence="2 4" id="KW-0238">DNA-binding</keyword>
<dbReference type="Gene3D" id="1.10.10.10">
    <property type="entry name" value="Winged helix-like DNA-binding domain superfamily/Winged helix DNA-binding domain"/>
    <property type="match status" value="1"/>
</dbReference>
<comment type="caution">
    <text evidence="6">The sequence shown here is derived from an EMBL/GenBank/DDBJ whole genome shotgun (WGS) entry which is preliminary data.</text>
</comment>
<evidence type="ECO:0000256" key="1">
    <source>
        <dbReference type="ARBA" id="ARBA00023015"/>
    </source>
</evidence>
<sequence>MAQSYTRRTVASRLNSTLGIHFDWESGEVRQNSSAAMLSRQQSDLMEILWRCHPRPARKEAIVSQLYGAADEPATAEDTVRVQVAQLRRKLTQAAVSVNITTVRSVGYRLDFAPDATPIQKPLGTQICTVAVLDEFLTSLDAATDAMQMGQALTRAAQQLGFTYTGYQLVAVPGIDHDGPLPLFVSDIPAEWARDYVNHDLVKHDPAVRAAMMSSNAFTWHTSEVVDAIDDETIASMARRVIANGILGGFTVPIHDADGTRALVNFLVTVDKAEAIRLVENNGPLLRLIASHLHSHILPPMRAAAEERLGPQLTETEIAFLGTKMAEVCANVCDCEGGCGLIRKKLGANSCIQAVVKAMRLGLIKMATFIVALMTLVAAVLDDEQLLSVDENKDYYRHSDAMHNSAYGTQHSTRSRKRKLVCNDPCAPFFAPWECGTQSGTVGEGRG</sequence>
<dbReference type="Pfam" id="PF00486">
    <property type="entry name" value="Trans_reg_C"/>
    <property type="match status" value="1"/>
</dbReference>
<evidence type="ECO:0000259" key="5">
    <source>
        <dbReference type="PROSITE" id="PS51755"/>
    </source>
</evidence>
<evidence type="ECO:0000256" key="2">
    <source>
        <dbReference type="ARBA" id="ARBA00023125"/>
    </source>
</evidence>
<dbReference type="SUPFAM" id="SSF46894">
    <property type="entry name" value="C-terminal effector domain of the bipartite response regulators"/>
    <property type="match status" value="1"/>
</dbReference>
<evidence type="ECO:0000313" key="6">
    <source>
        <dbReference type="EMBL" id="CCG43232.1"/>
    </source>
</evidence>
<dbReference type="OrthoDB" id="7345476at2"/>
<dbReference type="STRING" id="1150626.PHAMO_80023"/>
<evidence type="ECO:0000256" key="3">
    <source>
        <dbReference type="ARBA" id="ARBA00023163"/>
    </source>
</evidence>
<keyword evidence="3" id="KW-0804">Transcription</keyword>
<dbReference type="eggNOG" id="COG2771">
    <property type="taxonomic scope" value="Bacteria"/>
</dbReference>
<reference evidence="6 7" key="1">
    <citation type="journal article" date="2012" name="J. Bacteriol.">
        <title>Draft Genome Sequence of the Purple Photosynthetic Bacterium Phaeospirillum molischianum DSM120, a Particularly Versatile Bacterium.</title>
        <authorList>
            <person name="Duquesne K."/>
            <person name="Prima V."/>
            <person name="Ji B."/>
            <person name="Rouy Z."/>
            <person name="Medigue C."/>
            <person name="Talla E."/>
            <person name="Sturgis J.N."/>
        </authorList>
    </citation>
    <scope>NUCLEOTIDE SEQUENCE [LARGE SCALE GENOMIC DNA]</scope>
    <source>
        <strain evidence="7">DSM120</strain>
    </source>
</reference>
<dbReference type="SMART" id="SM00862">
    <property type="entry name" value="Trans_reg_C"/>
    <property type="match status" value="1"/>
</dbReference>
<accession>H8FXZ4</accession>
<dbReference type="Proteomes" id="UP000004169">
    <property type="component" value="Unassembled WGS sequence"/>
</dbReference>
<evidence type="ECO:0000313" key="7">
    <source>
        <dbReference type="Proteomes" id="UP000004169"/>
    </source>
</evidence>
<dbReference type="InterPro" id="IPR016032">
    <property type="entry name" value="Sig_transdc_resp-reg_C-effctor"/>
</dbReference>
<dbReference type="InterPro" id="IPR036388">
    <property type="entry name" value="WH-like_DNA-bd_sf"/>
</dbReference>
<organism evidence="6 7">
    <name type="scientific">Magnetospirillum molischianum DSM 120</name>
    <dbReference type="NCBI Taxonomy" id="1150626"/>
    <lineage>
        <taxon>Bacteria</taxon>
        <taxon>Pseudomonadati</taxon>
        <taxon>Pseudomonadota</taxon>
        <taxon>Alphaproteobacteria</taxon>
        <taxon>Rhodospirillales</taxon>
        <taxon>Rhodospirillaceae</taxon>
        <taxon>Magnetospirillum</taxon>
    </lineage>
</organism>
<dbReference type="GO" id="GO:0006355">
    <property type="term" value="P:regulation of DNA-templated transcription"/>
    <property type="evidence" value="ECO:0007669"/>
    <property type="project" value="InterPro"/>
</dbReference>
<feature type="domain" description="OmpR/PhoB-type" evidence="5">
    <location>
        <begin position="12"/>
        <end position="112"/>
    </location>
</feature>
<dbReference type="Pfam" id="PF03472">
    <property type="entry name" value="Autoind_bind"/>
    <property type="match status" value="1"/>
</dbReference>
<dbReference type="GO" id="GO:0003677">
    <property type="term" value="F:DNA binding"/>
    <property type="evidence" value="ECO:0007669"/>
    <property type="project" value="UniProtKB-UniRule"/>
</dbReference>
<protein>
    <recommendedName>
        <fullName evidence="5">OmpR/PhoB-type domain-containing protein</fullName>
    </recommendedName>
</protein>
<dbReference type="PROSITE" id="PS51755">
    <property type="entry name" value="OMPR_PHOB"/>
    <property type="match status" value="1"/>
</dbReference>
<dbReference type="EMBL" id="CAHP01000060">
    <property type="protein sequence ID" value="CCG43232.1"/>
    <property type="molecule type" value="Genomic_DNA"/>
</dbReference>
<dbReference type="InterPro" id="IPR001867">
    <property type="entry name" value="OmpR/PhoB-type_DNA-bd"/>
</dbReference>
<dbReference type="CDD" id="cd00383">
    <property type="entry name" value="trans_reg_C"/>
    <property type="match status" value="1"/>
</dbReference>